<dbReference type="EMBL" id="QXED01000001">
    <property type="protein sequence ID" value="RIV27881.1"/>
    <property type="molecule type" value="Genomic_DNA"/>
</dbReference>
<sequence length="293" mass="33035">MAKDPHVVRFGDRYLMYYSIPEYTDKQGTKHGWGIGVAQSRNLFDWVKVGEIPPVADYEAKGICAPGALVRDGQVHLFYQTYGNGPNDAICHAVSSDGLHFERNPTNPIFRPAVSNWSCGRAIDAEVHRFKNQYFLYFATRDPAYKIQQLGVAVAPLTTNFNREDWRQVAVDGPILKPELPWEGECIEGASVTERDGQLIMFYAGAYNNWPQQIGIARSQDGLHWERIQPEPFLKNGAPGAWNSSESGHPHIFTNERGHTYLFFQGNNDKGRTWLLSSVPVSWKQGIPVIKTP</sequence>
<keyword evidence="3" id="KW-0326">Glycosidase</keyword>
<protein>
    <submittedName>
        <fullName evidence="5">Glycoside hydrolase</fullName>
    </submittedName>
</protein>
<keyword evidence="2 5" id="KW-0378">Hydrolase</keyword>
<evidence type="ECO:0000256" key="2">
    <source>
        <dbReference type="ARBA" id="ARBA00022801"/>
    </source>
</evidence>
<comment type="caution">
    <text evidence="5">The sequence shown here is derived from an EMBL/GenBank/DDBJ whole genome shotgun (WGS) entry which is preliminary data.</text>
</comment>
<dbReference type="PANTHER" id="PTHR35279:SF1">
    <property type="entry name" value="ARABINANASE_LEVANSUCRASE_INVERTASE"/>
    <property type="match status" value="1"/>
</dbReference>
<dbReference type="SUPFAM" id="SSF75005">
    <property type="entry name" value="Arabinanase/levansucrase/invertase"/>
    <property type="match status" value="1"/>
</dbReference>
<evidence type="ECO:0000256" key="3">
    <source>
        <dbReference type="ARBA" id="ARBA00023295"/>
    </source>
</evidence>
<dbReference type="OrthoDB" id="1111687at2"/>
<dbReference type="Pfam" id="PF00251">
    <property type="entry name" value="Glyco_hydro_32N"/>
    <property type="match status" value="1"/>
</dbReference>
<keyword evidence="6" id="KW-1185">Reference proteome</keyword>
<dbReference type="GO" id="GO:0016798">
    <property type="term" value="F:hydrolase activity, acting on glycosyl bonds"/>
    <property type="evidence" value="ECO:0007669"/>
    <property type="project" value="UniProtKB-KW"/>
</dbReference>
<dbReference type="Proteomes" id="UP000283523">
    <property type="component" value="Unassembled WGS sequence"/>
</dbReference>
<dbReference type="InterPro" id="IPR013148">
    <property type="entry name" value="Glyco_hydro_32_N"/>
</dbReference>
<dbReference type="PANTHER" id="PTHR35279">
    <property type="match status" value="1"/>
</dbReference>
<dbReference type="Gene3D" id="2.115.10.20">
    <property type="entry name" value="Glycosyl hydrolase domain, family 43"/>
    <property type="match status" value="3"/>
</dbReference>
<accession>A0A418MKL9</accession>
<reference evidence="5 6" key="1">
    <citation type="submission" date="2018-08" db="EMBL/GenBank/DDBJ databases">
        <title>Fibrisoma montanum sp. nov., isolated from Danxia mountain soil.</title>
        <authorList>
            <person name="Huang Y."/>
        </authorList>
    </citation>
    <scope>NUCLEOTIDE SEQUENCE [LARGE SCALE GENOMIC DNA]</scope>
    <source>
        <strain evidence="5 6">HYT19</strain>
    </source>
</reference>
<organism evidence="5 6">
    <name type="scientific">Fibrisoma montanum</name>
    <dbReference type="NCBI Taxonomy" id="2305895"/>
    <lineage>
        <taxon>Bacteria</taxon>
        <taxon>Pseudomonadati</taxon>
        <taxon>Bacteroidota</taxon>
        <taxon>Cytophagia</taxon>
        <taxon>Cytophagales</taxon>
        <taxon>Spirosomataceae</taxon>
        <taxon>Fibrisoma</taxon>
    </lineage>
</organism>
<evidence type="ECO:0000259" key="4">
    <source>
        <dbReference type="Pfam" id="PF00251"/>
    </source>
</evidence>
<dbReference type="InterPro" id="IPR023296">
    <property type="entry name" value="Glyco_hydro_beta-prop_sf"/>
</dbReference>
<proteinExistence type="inferred from homology"/>
<feature type="domain" description="Glycosyl hydrolase family 32 N-terminal" evidence="4">
    <location>
        <begin position="7"/>
        <end position="139"/>
    </location>
</feature>
<evidence type="ECO:0000313" key="6">
    <source>
        <dbReference type="Proteomes" id="UP000283523"/>
    </source>
</evidence>
<comment type="similarity">
    <text evidence="1">Belongs to the glycosyl hydrolase 32 family.</text>
</comment>
<gene>
    <name evidence="5" type="ORF">DYU11_05285</name>
</gene>
<evidence type="ECO:0000313" key="5">
    <source>
        <dbReference type="EMBL" id="RIV27881.1"/>
    </source>
</evidence>
<evidence type="ECO:0000256" key="1">
    <source>
        <dbReference type="ARBA" id="ARBA00009902"/>
    </source>
</evidence>
<name>A0A418MKL9_9BACT</name>
<dbReference type="AlphaFoldDB" id="A0A418MKL9"/>